<comment type="caution">
    <text evidence="2">The sequence shown here is derived from an EMBL/GenBank/DDBJ whole genome shotgun (WGS) entry which is preliminary data.</text>
</comment>
<keyword evidence="3" id="KW-1185">Reference proteome</keyword>
<evidence type="ECO:0000256" key="1">
    <source>
        <dbReference type="SAM" id="MobiDB-lite"/>
    </source>
</evidence>
<protein>
    <submittedName>
        <fullName evidence="2">Uncharacterized protein</fullName>
    </submittedName>
</protein>
<dbReference type="Proteomes" id="UP001557470">
    <property type="component" value="Unassembled WGS sequence"/>
</dbReference>
<reference evidence="2 3" key="1">
    <citation type="submission" date="2024-06" db="EMBL/GenBank/DDBJ databases">
        <authorList>
            <person name="Pan Q."/>
            <person name="Wen M."/>
            <person name="Jouanno E."/>
            <person name="Zahm M."/>
            <person name="Klopp C."/>
            <person name="Cabau C."/>
            <person name="Louis A."/>
            <person name="Berthelot C."/>
            <person name="Parey E."/>
            <person name="Roest Crollius H."/>
            <person name="Montfort J."/>
            <person name="Robinson-Rechavi M."/>
            <person name="Bouchez O."/>
            <person name="Lampietro C."/>
            <person name="Lopez Roques C."/>
            <person name="Donnadieu C."/>
            <person name="Postlethwait J."/>
            <person name="Bobe J."/>
            <person name="Verreycken H."/>
            <person name="Guiguen Y."/>
        </authorList>
    </citation>
    <scope>NUCLEOTIDE SEQUENCE [LARGE SCALE GENOMIC DNA]</scope>
    <source>
        <strain evidence="2">Up_M1</strain>
        <tissue evidence="2">Testis</tissue>
    </source>
</reference>
<sequence>MARGLSPHGTSAKGRALHCTRSTLPSQSTSLLRAAATPARKKSHRPAHRSRERNTHFTLGGSTQCRKKLRITHRNLTVLIWFHSWKLLVKVYALCDPPRGPVDHTVAVIQ</sequence>
<accession>A0ABD0XN46</accession>
<feature type="region of interest" description="Disordered" evidence="1">
    <location>
        <begin position="1"/>
        <end position="61"/>
    </location>
</feature>
<gene>
    <name evidence="2" type="ORF">UPYG_G00032530</name>
</gene>
<evidence type="ECO:0000313" key="2">
    <source>
        <dbReference type="EMBL" id="KAL1022803.1"/>
    </source>
</evidence>
<proteinExistence type="predicted"/>
<feature type="compositionally biased region" description="Basic residues" evidence="1">
    <location>
        <begin position="39"/>
        <end position="51"/>
    </location>
</feature>
<dbReference type="EMBL" id="JAGEUA010000001">
    <property type="protein sequence ID" value="KAL1022803.1"/>
    <property type="molecule type" value="Genomic_DNA"/>
</dbReference>
<evidence type="ECO:0000313" key="3">
    <source>
        <dbReference type="Proteomes" id="UP001557470"/>
    </source>
</evidence>
<feature type="compositionally biased region" description="Polar residues" evidence="1">
    <location>
        <begin position="20"/>
        <end position="31"/>
    </location>
</feature>
<organism evidence="2 3">
    <name type="scientific">Umbra pygmaea</name>
    <name type="common">Eastern mudminnow</name>
    <dbReference type="NCBI Taxonomy" id="75934"/>
    <lineage>
        <taxon>Eukaryota</taxon>
        <taxon>Metazoa</taxon>
        <taxon>Chordata</taxon>
        <taxon>Craniata</taxon>
        <taxon>Vertebrata</taxon>
        <taxon>Euteleostomi</taxon>
        <taxon>Actinopterygii</taxon>
        <taxon>Neopterygii</taxon>
        <taxon>Teleostei</taxon>
        <taxon>Protacanthopterygii</taxon>
        <taxon>Esociformes</taxon>
        <taxon>Umbridae</taxon>
        <taxon>Umbra</taxon>
    </lineage>
</organism>
<dbReference type="AlphaFoldDB" id="A0ABD0XN46"/>
<name>A0ABD0XN46_UMBPY</name>